<dbReference type="InterPro" id="IPR000157">
    <property type="entry name" value="TIR_dom"/>
</dbReference>
<dbReference type="Proteomes" id="UP000565579">
    <property type="component" value="Unassembled WGS sequence"/>
</dbReference>
<dbReference type="Pfam" id="PF13676">
    <property type="entry name" value="TIR_2"/>
    <property type="match status" value="1"/>
</dbReference>
<comment type="caution">
    <text evidence="2">The sequence shown here is derived from an EMBL/GenBank/DDBJ whole genome shotgun (WGS) entry which is preliminary data.</text>
</comment>
<dbReference type="PROSITE" id="PS50104">
    <property type="entry name" value="TIR"/>
    <property type="match status" value="1"/>
</dbReference>
<dbReference type="EMBL" id="JACHMI010000001">
    <property type="protein sequence ID" value="MBB6556308.1"/>
    <property type="molecule type" value="Genomic_DNA"/>
</dbReference>
<name>A0A7X0P6P8_9ACTN</name>
<feature type="domain" description="TIR" evidence="1">
    <location>
        <begin position="102"/>
        <end position="256"/>
    </location>
</feature>
<evidence type="ECO:0000313" key="3">
    <source>
        <dbReference type="Proteomes" id="UP000565579"/>
    </source>
</evidence>
<evidence type="ECO:0000313" key="2">
    <source>
        <dbReference type="EMBL" id="MBB6556308.1"/>
    </source>
</evidence>
<organism evidence="2 3">
    <name type="scientific">Nonomuraea rubra</name>
    <dbReference type="NCBI Taxonomy" id="46180"/>
    <lineage>
        <taxon>Bacteria</taxon>
        <taxon>Bacillati</taxon>
        <taxon>Actinomycetota</taxon>
        <taxon>Actinomycetes</taxon>
        <taxon>Streptosporangiales</taxon>
        <taxon>Streptosporangiaceae</taxon>
        <taxon>Nonomuraea</taxon>
    </lineage>
</organism>
<dbReference type="RefSeq" id="WP_185110769.1">
    <property type="nucleotide sequence ID" value="NZ_BAAAXY010000213.1"/>
</dbReference>
<reference evidence="2 3" key="1">
    <citation type="submission" date="2020-08" db="EMBL/GenBank/DDBJ databases">
        <title>Sequencing the genomes of 1000 actinobacteria strains.</title>
        <authorList>
            <person name="Klenk H.-P."/>
        </authorList>
    </citation>
    <scope>NUCLEOTIDE SEQUENCE [LARGE SCALE GENOMIC DNA]</scope>
    <source>
        <strain evidence="2 3">DSM 43768</strain>
    </source>
</reference>
<dbReference type="GO" id="GO:0007165">
    <property type="term" value="P:signal transduction"/>
    <property type="evidence" value="ECO:0007669"/>
    <property type="project" value="InterPro"/>
</dbReference>
<accession>A0A7X0P6P8</accession>
<proteinExistence type="predicted"/>
<sequence length="464" mass="50995">MNAKSPSKDISPAAQELFAALRQLHLRAGEPSTRAIAKASDLSHTTVHSALRGPRVPSWPVLAKLVAALDGDEEEWRERWTATRDAGEQSAPLPIPASSLALEVSIFASYARIDDKATHSRISNIVSDIESMLESLTGSTVKVFKDTDSIAPGEDWRDRIRMGLSSSTILLAFISPAYLRSEMCRQEFKEFLGFLGANSETRLIIPLVYSNFERIDAHFDSDDLWMTVKKLQALPLNNMRSTDRGSSEWIQTVEKISYRIEEVLSSVETTENHASRSELISTEEDSGLLELFADMEDSGPQVRTDLERFAEIITEVGESTSNTAPRIASAQTFGAKLAVSSQLADQLNPLSEEAADLSQRLLSTLNRWDVGVRFGIEMVARGKMPIDNENTITFVDSIANLADIGVNSLGQLDVLRTAIESGKGISKPLNRPLAQIQQALLTFAEISAIFQGWKDALNALGDED</sequence>
<protein>
    <recommendedName>
        <fullName evidence="1">TIR domain-containing protein</fullName>
    </recommendedName>
</protein>
<dbReference type="AlphaFoldDB" id="A0A7X0P6P8"/>
<dbReference type="SUPFAM" id="SSF52200">
    <property type="entry name" value="Toll/Interleukin receptor TIR domain"/>
    <property type="match status" value="1"/>
</dbReference>
<dbReference type="InterPro" id="IPR035897">
    <property type="entry name" value="Toll_tir_struct_dom_sf"/>
</dbReference>
<keyword evidence="3" id="KW-1185">Reference proteome</keyword>
<dbReference type="Gene3D" id="3.40.50.10140">
    <property type="entry name" value="Toll/interleukin-1 receptor homology (TIR) domain"/>
    <property type="match status" value="1"/>
</dbReference>
<gene>
    <name evidence="2" type="ORF">HD593_011103</name>
</gene>
<evidence type="ECO:0000259" key="1">
    <source>
        <dbReference type="PROSITE" id="PS50104"/>
    </source>
</evidence>